<dbReference type="Proteomes" id="UP001158067">
    <property type="component" value="Unassembled WGS sequence"/>
</dbReference>
<dbReference type="InterPro" id="IPR012373">
    <property type="entry name" value="Ferrdict_sens_TM"/>
</dbReference>
<keyword evidence="4" id="KW-1185">Reference proteome</keyword>
<keyword evidence="2" id="KW-0812">Transmembrane</keyword>
<evidence type="ECO:0008006" key="5">
    <source>
        <dbReference type="Google" id="ProtNLM"/>
    </source>
</evidence>
<dbReference type="EMBL" id="FXUG01000001">
    <property type="protein sequence ID" value="SMP42162.1"/>
    <property type="molecule type" value="Genomic_DNA"/>
</dbReference>
<feature type="transmembrane region" description="Helical" evidence="2">
    <location>
        <begin position="97"/>
        <end position="119"/>
    </location>
</feature>
<evidence type="ECO:0000256" key="1">
    <source>
        <dbReference type="SAM" id="MobiDB-lite"/>
    </source>
</evidence>
<evidence type="ECO:0000313" key="3">
    <source>
        <dbReference type="EMBL" id="SMP42162.1"/>
    </source>
</evidence>
<protein>
    <recommendedName>
        <fullName evidence="5">FecR protein</fullName>
    </recommendedName>
</protein>
<accession>A0ABY1PQT0</accession>
<proteinExistence type="predicted"/>
<comment type="caution">
    <text evidence="3">The sequence shown here is derived from an EMBL/GenBank/DDBJ whole genome shotgun (WGS) entry which is preliminary data.</text>
</comment>
<evidence type="ECO:0000313" key="4">
    <source>
        <dbReference type="Proteomes" id="UP001158067"/>
    </source>
</evidence>
<evidence type="ECO:0000256" key="2">
    <source>
        <dbReference type="SAM" id="Phobius"/>
    </source>
</evidence>
<organism evidence="3 4">
    <name type="scientific">Neorhodopirellula lusitana</name>
    <dbReference type="NCBI Taxonomy" id="445327"/>
    <lineage>
        <taxon>Bacteria</taxon>
        <taxon>Pseudomonadati</taxon>
        <taxon>Planctomycetota</taxon>
        <taxon>Planctomycetia</taxon>
        <taxon>Pirellulales</taxon>
        <taxon>Pirellulaceae</taxon>
        <taxon>Neorhodopirellula</taxon>
    </lineage>
</organism>
<keyword evidence="2" id="KW-0472">Membrane</keyword>
<reference evidence="3 4" key="1">
    <citation type="submission" date="2017-05" db="EMBL/GenBank/DDBJ databases">
        <authorList>
            <person name="Varghese N."/>
            <person name="Submissions S."/>
        </authorList>
    </citation>
    <scope>NUCLEOTIDE SEQUENCE [LARGE SCALE GENOMIC DNA]</scope>
    <source>
        <strain evidence="3 4">DSM 25457</strain>
    </source>
</reference>
<name>A0ABY1PQT0_9BACT</name>
<gene>
    <name evidence="3" type="ORF">SAMN06265222_101724</name>
</gene>
<dbReference type="RefSeq" id="WP_283430919.1">
    <property type="nucleotide sequence ID" value="NZ_FXUG01000001.1"/>
</dbReference>
<feature type="region of interest" description="Disordered" evidence="1">
    <location>
        <begin position="332"/>
        <end position="371"/>
    </location>
</feature>
<keyword evidence="2" id="KW-1133">Transmembrane helix</keyword>
<sequence>MMKSNERARLMELIGLLRDSKHDGGLDDLQAAELESILESDAEALQYYVKSMDVIAMLHRQQGQFIHEQVEEPSEAAIVGLAKSTNVRPVSRDRRSVAGLGLAVCASLAIGVLAGQLFVPQNYESLPEVTRIAFSDSTSEIATLCSASGCRWDALSESRFEGQRLAPGPLRLIEGVAVIHFDSDVNLVLEGPAYLELANVDGAVLHHGKAVFSGTNDFEQFTLETPFSKFQDEGTEYAVIVDPQNEFEEIHVFDGRVMRDANDTGGTTSQIHALKLDAGEARRFGKLDSIESIRLDSSRFIRNAVVPDDATELVTVAESFAYDRDSLAGLDGGTGWQSPWTQPARYDADQGAKVQTNSPLSWPGRDEDDGSGSLLVEGNTGVHRALQNPIRMNRDGAYYMSFLVRKAPSEKGWVCITLRNLEDKKGSISFGLRGKARVVHGGRSTEGTSKLPGDSVHLLVCKILARKDKADQVTLRVYGEHEIVDTVEPSAWSITARPIFDSSVLRELRLYSKNSSRVELDDIRIGKTWASVTSF</sequence>
<dbReference type="PANTHER" id="PTHR30273:SF2">
    <property type="entry name" value="PROTEIN FECR"/>
    <property type="match status" value="1"/>
</dbReference>
<dbReference type="PANTHER" id="PTHR30273">
    <property type="entry name" value="PERIPLASMIC SIGNAL SENSOR AND SIGMA FACTOR ACTIVATOR FECR-RELATED"/>
    <property type="match status" value="1"/>
</dbReference>